<accession>A0AAU8LXD9</accession>
<dbReference type="AlphaFoldDB" id="A0AAU8LXD9"/>
<evidence type="ECO:0000256" key="1">
    <source>
        <dbReference type="SAM" id="Phobius"/>
    </source>
</evidence>
<reference evidence="2" key="1">
    <citation type="journal article" date="2024" name="Syst. Appl. Microbiol.">
        <title>First single-strain enrichments of Electrothrix cable bacteria, description of E. aestuarii sp. nov. and E. rattekaaiensis sp. nov., and proposal of a cable bacteria taxonomy following the rules of the SeqCode.</title>
        <authorList>
            <person name="Plum-Jensen L.E."/>
            <person name="Schramm A."/>
            <person name="Marshall I.P.G."/>
        </authorList>
    </citation>
    <scope>NUCLEOTIDE SEQUENCE</scope>
    <source>
        <strain evidence="2">Rat1</strain>
    </source>
</reference>
<dbReference type="EMBL" id="CP159373">
    <property type="protein sequence ID" value="XCN74227.1"/>
    <property type="molecule type" value="Genomic_DNA"/>
</dbReference>
<dbReference type="KEGG" id="eaj:Q3M24_05620"/>
<keyword evidence="1" id="KW-0472">Membrane</keyword>
<keyword evidence="1" id="KW-0812">Transmembrane</keyword>
<organism evidence="2">
    <name type="scientific">Candidatus Electrothrix aestuarii</name>
    <dbReference type="NCBI Taxonomy" id="3062594"/>
    <lineage>
        <taxon>Bacteria</taxon>
        <taxon>Pseudomonadati</taxon>
        <taxon>Thermodesulfobacteriota</taxon>
        <taxon>Desulfobulbia</taxon>
        <taxon>Desulfobulbales</taxon>
        <taxon>Desulfobulbaceae</taxon>
        <taxon>Candidatus Electrothrix</taxon>
    </lineage>
</organism>
<protein>
    <submittedName>
        <fullName evidence="2">Uncharacterized protein</fullName>
    </submittedName>
</protein>
<sequence>MRLLQRYQNAAVVVMRIFRWDLQLHFFWGFILTLLGVYWSPLYASGIVVTLVKEALDLWSKELWSWDDVWLGIIGSLVSLGYLFSQDLLQVSL</sequence>
<gene>
    <name evidence="2" type="ORF">Q3M24_05620</name>
</gene>
<name>A0AAU8LXD9_9BACT</name>
<evidence type="ECO:0000313" key="2">
    <source>
        <dbReference type="EMBL" id="XCN74227.1"/>
    </source>
</evidence>
<reference evidence="2" key="2">
    <citation type="submission" date="2024-06" db="EMBL/GenBank/DDBJ databases">
        <authorList>
            <person name="Plum-Jensen L.E."/>
            <person name="Schramm A."/>
            <person name="Marshall I.P.G."/>
        </authorList>
    </citation>
    <scope>NUCLEOTIDE SEQUENCE</scope>
    <source>
        <strain evidence="2">Rat1</strain>
    </source>
</reference>
<feature type="transmembrane region" description="Helical" evidence="1">
    <location>
        <begin position="69"/>
        <end position="89"/>
    </location>
</feature>
<feature type="transmembrane region" description="Helical" evidence="1">
    <location>
        <begin position="26"/>
        <end position="49"/>
    </location>
</feature>
<proteinExistence type="predicted"/>
<keyword evidence="1" id="KW-1133">Transmembrane helix</keyword>